<comment type="caution">
    <text evidence="1">The sequence shown here is derived from an EMBL/GenBank/DDBJ whole genome shotgun (WGS) entry which is preliminary data.</text>
</comment>
<evidence type="ECO:0000313" key="2">
    <source>
        <dbReference type="Proteomes" id="UP001163603"/>
    </source>
</evidence>
<proteinExistence type="predicted"/>
<evidence type="ECO:0000313" key="1">
    <source>
        <dbReference type="EMBL" id="KAJ0007607.1"/>
    </source>
</evidence>
<dbReference type="Proteomes" id="UP001163603">
    <property type="component" value="Chromosome 15"/>
</dbReference>
<accession>A0ACC0WZC3</accession>
<sequence>MEKRPSYCRKTCRSGVRQLNVSISSSNNYCIEVVLRCLAVEGDVLGSDDLNDGGILGTVMAAGFKGKEYY</sequence>
<dbReference type="EMBL" id="CM047750">
    <property type="protein sequence ID" value="KAJ0007607.1"/>
    <property type="molecule type" value="Genomic_DNA"/>
</dbReference>
<keyword evidence="2" id="KW-1185">Reference proteome</keyword>
<organism evidence="1 2">
    <name type="scientific">Pistacia integerrima</name>
    <dbReference type="NCBI Taxonomy" id="434235"/>
    <lineage>
        <taxon>Eukaryota</taxon>
        <taxon>Viridiplantae</taxon>
        <taxon>Streptophyta</taxon>
        <taxon>Embryophyta</taxon>
        <taxon>Tracheophyta</taxon>
        <taxon>Spermatophyta</taxon>
        <taxon>Magnoliopsida</taxon>
        <taxon>eudicotyledons</taxon>
        <taxon>Gunneridae</taxon>
        <taxon>Pentapetalae</taxon>
        <taxon>rosids</taxon>
        <taxon>malvids</taxon>
        <taxon>Sapindales</taxon>
        <taxon>Anacardiaceae</taxon>
        <taxon>Pistacia</taxon>
    </lineage>
</organism>
<name>A0ACC0WZC3_9ROSI</name>
<protein>
    <submittedName>
        <fullName evidence="1">Uncharacterized protein</fullName>
    </submittedName>
</protein>
<gene>
    <name evidence="1" type="ORF">Pint_29228</name>
</gene>
<reference evidence="2" key="1">
    <citation type="journal article" date="2023" name="G3 (Bethesda)">
        <title>Genome assembly and association tests identify interacting loci associated with vigor, precocity, and sex in interspecific pistachio rootstocks.</title>
        <authorList>
            <person name="Palmer W."/>
            <person name="Jacygrad E."/>
            <person name="Sagayaradj S."/>
            <person name="Cavanaugh K."/>
            <person name="Han R."/>
            <person name="Bertier L."/>
            <person name="Beede B."/>
            <person name="Kafkas S."/>
            <person name="Golino D."/>
            <person name="Preece J."/>
            <person name="Michelmore R."/>
        </authorList>
    </citation>
    <scope>NUCLEOTIDE SEQUENCE [LARGE SCALE GENOMIC DNA]</scope>
</reference>